<dbReference type="Pfam" id="PF01381">
    <property type="entry name" value="HTH_3"/>
    <property type="match status" value="1"/>
</dbReference>
<name>A0A0C1QBS5_9GAMM</name>
<organism evidence="3 4">
    <name type="scientific">Pseudoalteromonas luteoviolacea</name>
    <dbReference type="NCBI Taxonomy" id="43657"/>
    <lineage>
        <taxon>Bacteria</taxon>
        <taxon>Pseudomonadati</taxon>
        <taxon>Pseudomonadota</taxon>
        <taxon>Gammaproteobacteria</taxon>
        <taxon>Alteromonadales</taxon>
        <taxon>Pseudoalteromonadaceae</taxon>
        <taxon>Pseudoalteromonas</taxon>
    </lineage>
</organism>
<reference evidence="3 4" key="1">
    <citation type="submission" date="2014-12" db="EMBL/GenBank/DDBJ databases">
        <title>Draft Genome Sequence of Pseudoalteromonas luteoviolacea HI1.</title>
        <authorList>
            <person name="Asahina A.Y."/>
            <person name="Hadfield M.G."/>
        </authorList>
    </citation>
    <scope>NUCLEOTIDE SEQUENCE [LARGE SCALE GENOMIC DNA]</scope>
    <source>
        <strain evidence="3 4">HI1</strain>
    </source>
</reference>
<dbReference type="InterPro" id="IPR001387">
    <property type="entry name" value="Cro/C1-type_HTH"/>
</dbReference>
<dbReference type="AlphaFoldDB" id="A0A0C1QBS5"/>
<dbReference type="SMART" id="SM00530">
    <property type="entry name" value="HTH_XRE"/>
    <property type="match status" value="1"/>
</dbReference>
<feature type="region of interest" description="Disordered" evidence="1">
    <location>
        <begin position="69"/>
        <end position="103"/>
    </location>
</feature>
<feature type="domain" description="HTH cro/C1-type" evidence="2">
    <location>
        <begin position="11"/>
        <end position="65"/>
    </location>
</feature>
<dbReference type="EMBL" id="JWIC01000006">
    <property type="protein sequence ID" value="KID56865.1"/>
    <property type="molecule type" value="Genomic_DNA"/>
</dbReference>
<dbReference type="SUPFAM" id="SSF47413">
    <property type="entry name" value="lambda repressor-like DNA-binding domains"/>
    <property type="match status" value="1"/>
</dbReference>
<accession>A0A0C1QBS5</accession>
<evidence type="ECO:0000313" key="4">
    <source>
        <dbReference type="Proteomes" id="UP000031327"/>
    </source>
</evidence>
<evidence type="ECO:0000313" key="3">
    <source>
        <dbReference type="EMBL" id="KID56865.1"/>
    </source>
</evidence>
<dbReference type="OrthoDB" id="6308112at2"/>
<evidence type="ECO:0000259" key="2">
    <source>
        <dbReference type="SMART" id="SM00530"/>
    </source>
</evidence>
<protein>
    <recommendedName>
        <fullName evidence="2">HTH cro/C1-type domain-containing protein</fullName>
    </recommendedName>
</protein>
<dbReference type="InterPro" id="IPR010982">
    <property type="entry name" value="Lambda_DNA-bd_dom_sf"/>
</dbReference>
<sequence length="103" mass="11301">MSNSQKLTSREIIEKLKPKDICLTDIAEALELSPSHVSRIASGDAKSLRVAQAICNALEMPIHEVFGKSYEPKNRGPRKSQIVKAIRQGTPIPPPLTITQPSE</sequence>
<dbReference type="CDD" id="cd00093">
    <property type="entry name" value="HTH_XRE"/>
    <property type="match status" value="1"/>
</dbReference>
<evidence type="ECO:0000256" key="1">
    <source>
        <dbReference type="SAM" id="MobiDB-lite"/>
    </source>
</evidence>
<proteinExistence type="predicted"/>
<dbReference type="Proteomes" id="UP000031327">
    <property type="component" value="Unassembled WGS sequence"/>
</dbReference>
<comment type="caution">
    <text evidence="3">The sequence shown here is derived from an EMBL/GenBank/DDBJ whole genome shotgun (WGS) entry which is preliminary data.</text>
</comment>
<dbReference type="RefSeq" id="WP_039609929.1">
    <property type="nucleotide sequence ID" value="NZ_JWIC01000006.1"/>
</dbReference>
<dbReference type="Gene3D" id="1.10.260.40">
    <property type="entry name" value="lambda repressor-like DNA-binding domains"/>
    <property type="match status" value="1"/>
</dbReference>
<dbReference type="GO" id="GO:0003677">
    <property type="term" value="F:DNA binding"/>
    <property type="evidence" value="ECO:0007669"/>
    <property type="project" value="InterPro"/>
</dbReference>
<gene>
    <name evidence="3" type="ORF">JF50_13285</name>
</gene>